<evidence type="ECO:0000313" key="2">
    <source>
        <dbReference type="EnsemblPlants" id="OMERI09G00470.1"/>
    </source>
</evidence>
<dbReference type="Proteomes" id="UP000008021">
    <property type="component" value="Chromosome 9"/>
</dbReference>
<dbReference type="HOGENOM" id="CLU_1920314_0_0_1"/>
<keyword evidence="3" id="KW-1185">Reference proteome</keyword>
<evidence type="ECO:0000256" key="1">
    <source>
        <dbReference type="SAM" id="SignalP"/>
    </source>
</evidence>
<reference evidence="2" key="2">
    <citation type="submission" date="2018-05" db="EMBL/GenBank/DDBJ databases">
        <title>OmerRS3 (Oryza meridionalis Reference Sequence Version 3).</title>
        <authorList>
            <person name="Zhang J."/>
            <person name="Kudrna D."/>
            <person name="Lee S."/>
            <person name="Talag J."/>
            <person name="Welchert J."/>
            <person name="Wing R.A."/>
        </authorList>
    </citation>
    <scope>NUCLEOTIDE SEQUENCE [LARGE SCALE GENOMIC DNA]</scope>
    <source>
        <strain evidence="2">cv. OR44</strain>
    </source>
</reference>
<dbReference type="STRING" id="40149.A0A0E0EPE5"/>
<evidence type="ECO:0008006" key="4">
    <source>
        <dbReference type="Google" id="ProtNLM"/>
    </source>
</evidence>
<feature type="chain" id="PRO_5002358229" description="Malectin-like domain-containing protein" evidence="1">
    <location>
        <begin position="28"/>
        <end position="132"/>
    </location>
</feature>
<dbReference type="AlphaFoldDB" id="A0A0E0EPE5"/>
<keyword evidence="1" id="KW-0732">Signal</keyword>
<dbReference type="Gramene" id="OMERI09G00470.1">
    <property type="protein sequence ID" value="OMERI09G00470.1"/>
    <property type="gene ID" value="OMERI09G00470"/>
</dbReference>
<dbReference type="EnsemblPlants" id="OMERI09G00470.1">
    <property type="protein sequence ID" value="OMERI09G00470.1"/>
    <property type="gene ID" value="OMERI09G00470"/>
</dbReference>
<organism evidence="2">
    <name type="scientific">Oryza meridionalis</name>
    <dbReference type="NCBI Taxonomy" id="40149"/>
    <lineage>
        <taxon>Eukaryota</taxon>
        <taxon>Viridiplantae</taxon>
        <taxon>Streptophyta</taxon>
        <taxon>Embryophyta</taxon>
        <taxon>Tracheophyta</taxon>
        <taxon>Spermatophyta</taxon>
        <taxon>Magnoliopsida</taxon>
        <taxon>Liliopsida</taxon>
        <taxon>Poales</taxon>
        <taxon>Poaceae</taxon>
        <taxon>BOP clade</taxon>
        <taxon>Oryzoideae</taxon>
        <taxon>Oryzeae</taxon>
        <taxon>Oryzinae</taxon>
        <taxon>Oryza</taxon>
    </lineage>
</organism>
<reference evidence="2" key="1">
    <citation type="submission" date="2015-04" db="UniProtKB">
        <authorList>
            <consortium name="EnsemblPlants"/>
        </authorList>
    </citation>
    <scope>IDENTIFICATION</scope>
</reference>
<protein>
    <recommendedName>
        <fullName evidence="4">Malectin-like domain-containing protein</fullName>
    </recommendedName>
</protein>
<accession>A0A0E0EPE5</accession>
<feature type="signal peptide" evidence="1">
    <location>
        <begin position="1"/>
        <end position="27"/>
    </location>
</feature>
<evidence type="ECO:0000313" key="3">
    <source>
        <dbReference type="Proteomes" id="UP000008021"/>
    </source>
</evidence>
<name>A0A0E0EPE5_9ORYZ</name>
<proteinExistence type="predicted"/>
<sequence length="132" mass="14389">MASSSRSSSVLAIPLLLCLLAATTTTAARFAPADNHLLTCGATAPAVLSNGQHFIPDSGCASTRLRSPATFSSLAAVATLEPWLGNIKWERRNGGTEREGRWGVEHVRWSVRYFFSLRTFGVKHFSYFLAMN</sequence>